<proteinExistence type="predicted"/>
<gene>
    <name evidence="1" type="ORF">HPB47_007514</name>
</gene>
<accession>A0AC60P814</accession>
<dbReference type="EMBL" id="JABSTQ010011085">
    <property type="protein sequence ID" value="KAG0415328.1"/>
    <property type="molecule type" value="Genomic_DNA"/>
</dbReference>
<keyword evidence="2" id="KW-1185">Reference proteome</keyword>
<evidence type="ECO:0000313" key="1">
    <source>
        <dbReference type="EMBL" id="KAG0415328.1"/>
    </source>
</evidence>
<comment type="caution">
    <text evidence="1">The sequence shown here is derived from an EMBL/GenBank/DDBJ whole genome shotgun (WGS) entry which is preliminary data.</text>
</comment>
<evidence type="ECO:0000313" key="2">
    <source>
        <dbReference type="Proteomes" id="UP000805193"/>
    </source>
</evidence>
<name>A0AC60P814_IXOPE</name>
<dbReference type="Proteomes" id="UP000805193">
    <property type="component" value="Unassembled WGS sequence"/>
</dbReference>
<sequence length="526" mass="59920">MGQFTPDAHAELEPRRAPLTHAEEPTTVTDHGRNLIRSRLLLPSVHRSLHTTGRRLRPRLRESEAGPEHRQREAAGETEVTRRRDIGPVAPLAPVAGGKPSQTPAIPRGSTQQHRRTPSLSRNNKVSVELKQIMLVLKNIQERLAALEQEQTTPTTLMTKPISKQSIHILQWNCRSLQRKRASLTQYLNTLDRKPDVILLQDTQGTHNLPQYTPYTQPSITQTDRRQNTYTPTLVTTYISKEYPSIQLNTTDINTAHQEHVIITLQPRNCPNPITIVNAYWRPGRKVANPTLWLTKLVANNTDHDILLVGDFNSPNVFGVTQTLNTMGASSNKQPPKLAEWSASDEQLGSDHRLIHLTLITNVKQKVRRNTARITNWDHFRYHTSNNPPPTDTDPRAWANHLLQAQNKCTKEAQTTTATPYIDTHLLNLWKTRRKLVNKWKKTKHSKHLKHKIHNITKEAETYAEQLTTENWLQLCDSLNGQLGTKKTSNSATPSFHHQPTHHTHQNLQLLPSNHATWTPPSHSMN</sequence>
<reference evidence="1 2" key="1">
    <citation type="journal article" date="2020" name="Cell">
        <title>Large-Scale Comparative Analyses of Tick Genomes Elucidate Their Genetic Diversity and Vector Capacities.</title>
        <authorList>
            <consortium name="Tick Genome and Microbiome Consortium (TIGMIC)"/>
            <person name="Jia N."/>
            <person name="Wang J."/>
            <person name="Shi W."/>
            <person name="Du L."/>
            <person name="Sun Y."/>
            <person name="Zhan W."/>
            <person name="Jiang J.F."/>
            <person name="Wang Q."/>
            <person name="Zhang B."/>
            <person name="Ji P."/>
            <person name="Bell-Sakyi L."/>
            <person name="Cui X.M."/>
            <person name="Yuan T.T."/>
            <person name="Jiang B.G."/>
            <person name="Yang W.F."/>
            <person name="Lam T.T."/>
            <person name="Chang Q.C."/>
            <person name="Ding S.J."/>
            <person name="Wang X.J."/>
            <person name="Zhu J.G."/>
            <person name="Ruan X.D."/>
            <person name="Zhao L."/>
            <person name="Wei J.T."/>
            <person name="Ye R.Z."/>
            <person name="Que T.C."/>
            <person name="Du C.H."/>
            <person name="Zhou Y.H."/>
            <person name="Cheng J.X."/>
            <person name="Dai P.F."/>
            <person name="Guo W.B."/>
            <person name="Han X.H."/>
            <person name="Huang E.J."/>
            <person name="Li L.F."/>
            <person name="Wei W."/>
            <person name="Gao Y.C."/>
            <person name="Liu J.Z."/>
            <person name="Shao H.Z."/>
            <person name="Wang X."/>
            <person name="Wang C.C."/>
            <person name="Yang T.C."/>
            <person name="Huo Q.B."/>
            <person name="Li W."/>
            <person name="Chen H.Y."/>
            <person name="Chen S.E."/>
            <person name="Zhou L.G."/>
            <person name="Ni X.B."/>
            <person name="Tian J.H."/>
            <person name="Sheng Y."/>
            <person name="Liu T."/>
            <person name="Pan Y.S."/>
            <person name="Xia L.Y."/>
            <person name="Li J."/>
            <person name="Zhao F."/>
            <person name="Cao W.C."/>
        </authorList>
    </citation>
    <scope>NUCLEOTIDE SEQUENCE [LARGE SCALE GENOMIC DNA]</scope>
    <source>
        <strain evidence="1">Iper-2018</strain>
    </source>
</reference>
<organism evidence="1 2">
    <name type="scientific">Ixodes persulcatus</name>
    <name type="common">Taiga tick</name>
    <dbReference type="NCBI Taxonomy" id="34615"/>
    <lineage>
        <taxon>Eukaryota</taxon>
        <taxon>Metazoa</taxon>
        <taxon>Ecdysozoa</taxon>
        <taxon>Arthropoda</taxon>
        <taxon>Chelicerata</taxon>
        <taxon>Arachnida</taxon>
        <taxon>Acari</taxon>
        <taxon>Parasitiformes</taxon>
        <taxon>Ixodida</taxon>
        <taxon>Ixodoidea</taxon>
        <taxon>Ixodidae</taxon>
        <taxon>Ixodinae</taxon>
        <taxon>Ixodes</taxon>
    </lineage>
</organism>
<protein>
    <submittedName>
        <fullName evidence="1">Uncharacterized protein</fullName>
    </submittedName>
</protein>